<evidence type="ECO:0000256" key="3">
    <source>
        <dbReference type="SAM" id="Phobius"/>
    </source>
</evidence>
<evidence type="ECO:0000256" key="1">
    <source>
        <dbReference type="ARBA" id="ARBA00022832"/>
    </source>
</evidence>
<dbReference type="Gene3D" id="3.40.47.10">
    <property type="match status" value="1"/>
</dbReference>
<dbReference type="PANTHER" id="PTHR43853">
    <property type="entry name" value="3-KETOACYL-COA THIOLASE, PEROXISOMAL"/>
    <property type="match status" value="1"/>
</dbReference>
<dbReference type="InterPro" id="IPR020617">
    <property type="entry name" value="Thiolase_C"/>
</dbReference>
<accession>A0AAW2C2T4</accession>
<dbReference type="Pfam" id="PF02803">
    <property type="entry name" value="Thiolase_C"/>
    <property type="match status" value="1"/>
</dbReference>
<dbReference type="EMBL" id="JAZDWU010000009">
    <property type="protein sequence ID" value="KAK9991912.1"/>
    <property type="molecule type" value="Genomic_DNA"/>
</dbReference>
<evidence type="ECO:0000259" key="4">
    <source>
        <dbReference type="Pfam" id="PF02803"/>
    </source>
</evidence>
<keyword evidence="2" id="KW-0443">Lipid metabolism</keyword>
<dbReference type="SUPFAM" id="SSF53901">
    <property type="entry name" value="Thiolase-like"/>
    <property type="match status" value="1"/>
</dbReference>
<evidence type="ECO:0000313" key="5">
    <source>
        <dbReference type="EMBL" id="KAK9991912.1"/>
    </source>
</evidence>
<dbReference type="AlphaFoldDB" id="A0AAW2C2T4"/>
<sequence length="194" mass="20744">MKRSIAVQKGLPILGVFRAFTAIVVDLAIKGVGLAAAIPAAVKAISLELVQKGLPTLSVFRTFTAIGFNPAIMGVGPATAILVAVKAVGLKFGDIDLSEINEAFASQFIACPNKLELDLEKFNANGRATGACCVATQLHEMKRHGKDCRFGVISMCIGSRMGEVAIFERGDAVDDFCDPGYFKKQVFYLRMQAL</sequence>
<keyword evidence="1" id="KW-0276">Fatty acid metabolism</keyword>
<reference evidence="5 6" key="1">
    <citation type="submission" date="2024-01" db="EMBL/GenBank/DDBJ databases">
        <title>A telomere-to-telomere, gap-free genome of sweet tea (Lithocarpus litseifolius).</title>
        <authorList>
            <person name="Zhou J."/>
        </authorList>
    </citation>
    <scope>NUCLEOTIDE SEQUENCE [LARGE SCALE GENOMIC DNA]</scope>
    <source>
        <strain evidence="5">Zhou-2022a</strain>
        <tissue evidence="5">Leaf</tissue>
    </source>
</reference>
<evidence type="ECO:0000256" key="2">
    <source>
        <dbReference type="ARBA" id="ARBA00023098"/>
    </source>
</evidence>
<dbReference type="GO" id="GO:0003988">
    <property type="term" value="F:acetyl-CoA C-acyltransferase activity"/>
    <property type="evidence" value="ECO:0007669"/>
    <property type="project" value="TreeGrafter"/>
</dbReference>
<dbReference type="GO" id="GO:0006635">
    <property type="term" value="P:fatty acid beta-oxidation"/>
    <property type="evidence" value="ECO:0007669"/>
    <property type="project" value="TreeGrafter"/>
</dbReference>
<feature type="transmembrane region" description="Helical" evidence="3">
    <location>
        <begin position="20"/>
        <end position="42"/>
    </location>
</feature>
<dbReference type="InterPro" id="IPR050215">
    <property type="entry name" value="Thiolase-like_sf_Thiolase"/>
</dbReference>
<gene>
    <name evidence="5" type="ORF">SO802_026897</name>
</gene>
<keyword evidence="6" id="KW-1185">Reference proteome</keyword>
<proteinExistence type="predicted"/>
<dbReference type="GO" id="GO:0005777">
    <property type="term" value="C:peroxisome"/>
    <property type="evidence" value="ECO:0007669"/>
    <property type="project" value="TreeGrafter"/>
</dbReference>
<dbReference type="InterPro" id="IPR016039">
    <property type="entry name" value="Thiolase-like"/>
</dbReference>
<dbReference type="PANTHER" id="PTHR43853:SF8">
    <property type="entry name" value="3-KETOACYL-COA THIOLASE, PEROXISOMAL"/>
    <property type="match status" value="1"/>
</dbReference>
<organism evidence="5 6">
    <name type="scientific">Lithocarpus litseifolius</name>
    <dbReference type="NCBI Taxonomy" id="425828"/>
    <lineage>
        <taxon>Eukaryota</taxon>
        <taxon>Viridiplantae</taxon>
        <taxon>Streptophyta</taxon>
        <taxon>Embryophyta</taxon>
        <taxon>Tracheophyta</taxon>
        <taxon>Spermatophyta</taxon>
        <taxon>Magnoliopsida</taxon>
        <taxon>eudicotyledons</taxon>
        <taxon>Gunneridae</taxon>
        <taxon>Pentapetalae</taxon>
        <taxon>rosids</taxon>
        <taxon>fabids</taxon>
        <taxon>Fagales</taxon>
        <taxon>Fagaceae</taxon>
        <taxon>Lithocarpus</taxon>
    </lineage>
</organism>
<dbReference type="Proteomes" id="UP001459277">
    <property type="component" value="Unassembled WGS sequence"/>
</dbReference>
<keyword evidence="3" id="KW-0812">Transmembrane</keyword>
<feature type="transmembrane region" description="Helical" evidence="3">
    <location>
        <begin position="62"/>
        <end position="85"/>
    </location>
</feature>
<keyword evidence="3" id="KW-1133">Transmembrane helix</keyword>
<comment type="caution">
    <text evidence="5">The sequence shown here is derived from an EMBL/GenBank/DDBJ whole genome shotgun (WGS) entry which is preliminary data.</text>
</comment>
<dbReference type="GO" id="GO:0010124">
    <property type="term" value="P:phenylacetate catabolic process"/>
    <property type="evidence" value="ECO:0007669"/>
    <property type="project" value="TreeGrafter"/>
</dbReference>
<name>A0AAW2C2T4_9ROSI</name>
<protein>
    <recommendedName>
        <fullName evidence="4">Thiolase C-terminal domain-containing protein</fullName>
    </recommendedName>
</protein>
<evidence type="ECO:0000313" key="6">
    <source>
        <dbReference type="Proteomes" id="UP001459277"/>
    </source>
</evidence>
<keyword evidence="3" id="KW-0472">Membrane</keyword>
<feature type="domain" description="Thiolase C-terminal" evidence="4">
    <location>
        <begin position="56"/>
        <end position="169"/>
    </location>
</feature>